<dbReference type="InterPro" id="IPR011701">
    <property type="entry name" value="MFS"/>
</dbReference>
<dbReference type="PANTHER" id="PTHR43124">
    <property type="entry name" value="PURINE EFFLUX PUMP PBUE"/>
    <property type="match status" value="1"/>
</dbReference>
<evidence type="ECO:0000259" key="7">
    <source>
        <dbReference type="PROSITE" id="PS50850"/>
    </source>
</evidence>
<feature type="transmembrane region" description="Helical" evidence="6">
    <location>
        <begin position="156"/>
        <end position="176"/>
    </location>
</feature>
<feature type="domain" description="Major facilitator superfamily (MFS) profile" evidence="7">
    <location>
        <begin position="4"/>
        <end position="380"/>
    </location>
</feature>
<dbReference type="Pfam" id="PF07690">
    <property type="entry name" value="MFS_1"/>
    <property type="match status" value="1"/>
</dbReference>
<keyword evidence="2" id="KW-1003">Cell membrane</keyword>
<reference evidence="8" key="1">
    <citation type="journal article" date="2020" name="mSystems">
        <title>Genome- and Community-Level Interaction Insights into Carbon Utilization and Element Cycling Functions of Hydrothermarchaeota in Hydrothermal Sediment.</title>
        <authorList>
            <person name="Zhou Z."/>
            <person name="Liu Y."/>
            <person name="Xu W."/>
            <person name="Pan J."/>
            <person name="Luo Z.H."/>
            <person name="Li M."/>
        </authorList>
    </citation>
    <scope>NUCLEOTIDE SEQUENCE [LARGE SCALE GENOMIC DNA]</scope>
    <source>
        <strain evidence="8">SpSt-611</strain>
    </source>
</reference>
<feature type="transmembrane region" description="Helical" evidence="6">
    <location>
        <begin position="70"/>
        <end position="88"/>
    </location>
</feature>
<feature type="transmembrane region" description="Helical" evidence="6">
    <location>
        <begin position="94"/>
        <end position="116"/>
    </location>
</feature>
<protein>
    <submittedName>
        <fullName evidence="8">MFS transporter</fullName>
    </submittedName>
</protein>
<dbReference type="EMBL" id="DTAB01000207">
    <property type="protein sequence ID" value="HGN85229.1"/>
    <property type="molecule type" value="Genomic_DNA"/>
</dbReference>
<dbReference type="InterPro" id="IPR020846">
    <property type="entry name" value="MFS_dom"/>
</dbReference>
<gene>
    <name evidence="8" type="ORF">ENT80_03545</name>
</gene>
<sequence length="396" mass="40306">MDLRLLALLSGVLLGTVSESSLAPALPLLARVHHVGPEAAQGAVSLGLLGAALAYLPVAGLAGRVEAQRLFRLGLVLHGALAFALALAPSLDLILGLRFLQGVATAMVVGLVPGLATSAFPQARGYAMGLVASTVATGTLLGPALGGLAATWGLPYVFLLPLPAAVLALLLSRSLPPLPRQRGTLVHLLQAPGFPRALLATSLYFLHTLGTTVALAFHLGAEGLSPRAIGGLLLLGPVQLLLLGAWAGRAADRLGYNRMALLGAYLLVAAGVGFALLPLWHPLWGSALGLLLLGVGRALFQAANNAQVLALAPGGLEGLASGALSVARALGQAVGSTLAGTSLALAYRTLADHHLAFTLTTLGLTLFMGLSAWLMRSQGRRPSAPSRADGPSPEEK</sequence>
<dbReference type="AlphaFoldDB" id="A0A7V4ALV1"/>
<feature type="transmembrane region" description="Helical" evidence="6">
    <location>
        <begin position="229"/>
        <end position="247"/>
    </location>
</feature>
<dbReference type="PROSITE" id="PS50850">
    <property type="entry name" value="MFS"/>
    <property type="match status" value="1"/>
</dbReference>
<evidence type="ECO:0000256" key="4">
    <source>
        <dbReference type="ARBA" id="ARBA00022989"/>
    </source>
</evidence>
<feature type="transmembrane region" description="Helical" evidence="6">
    <location>
        <begin position="197"/>
        <end position="217"/>
    </location>
</feature>
<dbReference type="SUPFAM" id="SSF103473">
    <property type="entry name" value="MFS general substrate transporter"/>
    <property type="match status" value="1"/>
</dbReference>
<keyword evidence="3 6" id="KW-0812">Transmembrane</keyword>
<dbReference type="PANTHER" id="PTHR43124:SF3">
    <property type="entry name" value="CHLORAMPHENICOL EFFLUX PUMP RV0191"/>
    <property type="match status" value="1"/>
</dbReference>
<dbReference type="GO" id="GO:0005886">
    <property type="term" value="C:plasma membrane"/>
    <property type="evidence" value="ECO:0007669"/>
    <property type="project" value="UniProtKB-SubCell"/>
</dbReference>
<feature type="transmembrane region" description="Helical" evidence="6">
    <location>
        <begin position="41"/>
        <end position="63"/>
    </location>
</feature>
<evidence type="ECO:0000256" key="1">
    <source>
        <dbReference type="ARBA" id="ARBA00004651"/>
    </source>
</evidence>
<accession>A0A7V4ALV1</accession>
<feature type="transmembrane region" description="Helical" evidence="6">
    <location>
        <begin position="128"/>
        <end position="150"/>
    </location>
</feature>
<feature type="transmembrane region" description="Helical" evidence="6">
    <location>
        <begin position="259"/>
        <end position="277"/>
    </location>
</feature>
<organism evidence="8">
    <name type="scientific">Thermus tengchongensis</name>
    <dbReference type="NCBI Taxonomy" id="1214928"/>
    <lineage>
        <taxon>Bacteria</taxon>
        <taxon>Thermotogati</taxon>
        <taxon>Deinococcota</taxon>
        <taxon>Deinococci</taxon>
        <taxon>Thermales</taxon>
        <taxon>Thermaceae</taxon>
        <taxon>Thermus</taxon>
    </lineage>
</organism>
<dbReference type="InterPro" id="IPR036259">
    <property type="entry name" value="MFS_trans_sf"/>
</dbReference>
<keyword evidence="5 6" id="KW-0472">Membrane</keyword>
<evidence type="ECO:0000256" key="6">
    <source>
        <dbReference type="SAM" id="Phobius"/>
    </source>
</evidence>
<proteinExistence type="predicted"/>
<comment type="caution">
    <text evidence="8">The sequence shown here is derived from an EMBL/GenBank/DDBJ whole genome shotgun (WGS) entry which is preliminary data.</text>
</comment>
<feature type="transmembrane region" description="Helical" evidence="6">
    <location>
        <begin position="353"/>
        <end position="374"/>
    </location>
</feature>
<evidence type="ECO:0000256" key="5">
    <source>
        <dbReference type="ARBA" id="ARBA00023136"/>
    </source>
</evidence>
<name>A0A7V4ALV1_9DEIN</name>
<dbReference type="GO" id="GO:0022857">
    <property type="term" value="F:transmembrane transporter activity"/>
    <property type="evidence" value="ECO:0007669"/>
    <property type="project" value="InterPro"/>
</dbReference>
<evidence type="ECO:0000256" key="2">
    <source>
        <dbReference type="ARBA" id="ARBA00022475"/>
    </source>
</evidence>
<dbReference type="InterPro" id="IPR050189">
    <property type="entry name" value="MFS_Efflux_Transporters"/>
</dbReference>
<evidence type="ECO:0000256" key="3">
    <source>
        <dbReference type="ARBA" id="ARBA00022692"/>
    </source>
</evidence>
<keyword evidence="4 6" id="KW-1133">Transmembrane helix</keyword>
<comment type="subcellular location">
    <subcellularLocation>
        <location evidence="1">Cell membrane</location>
        <topology evidence="1">Multi-pass membrane protein</topology>
    </subcellularLocation>
</comment>
<dbReference type="Gene3D" id="1.20.1250.20">
    <property type="entry name" value="MFS general substrate transporter like domains"/>
    <property type="match status" value="1"/>
</dbReference>
<evidence type="ECO:0000313" key="8">
    <source>
        <dbReference type="EMBL" id="HGN85229.1"/>
    </source>
</evidence>